<accession>A0A8H7KFQ5</accession>
<comment type="caution">
    <text evidence="2">The sequence shown here is derived from an EMBL/GenBank/DDBJ whole genome shotgun (WGS) entry which is preliminary data.</text>
</comment>
<dbReference type="Gene3D" id="3.30.200.20">
    <property type="entry name" value="Phosphorylase Kinase, domain 1"/>
    <property type="match status" value="1"/>
</dbReference>
<evidence type="ECO:0000313" key="2">
    <source>
        <dbReference type="EMBL" id="KAF9748397.1"/>
    </source>
</evidence>
<evidence type="ECO:0000313" key="3">
    <source>
        <dbReference type="Proteomes" id="UP000616885"/>
    </source>
</evidence>
<feature type="region of interest" description="Disordered" evidence="1">
    <location>
        <begin position="400"/>
        <end position="419"/>
    </location>
</feature>
<dbReference type="SUPFAM" id="SSF56112">
    <property type="entry name" value="Protein kinase-like (PK-like)"/>
    <property type="match status" value="1"/>
</dbReference>
<sequence>MISEKDRFYATSGDITPDGPSVWHILDWDQRRNISVKMSQELDDEEPAIEQLKKHIDEIDSEIFLVHVSPSGRLLSSSKDPKYDQAMSVYYPPIKEVTPVEGRDPIRRSELIEIDRLGPGADLVSHAPTGAKLEFKYYWDRAWMFRIWDEMNLWRRLPRHPHIAVFDNIVVDEGGLKVIGFTTESTHGASLRDQKRPTFKLKWLKQLINVVDDLNLKYGIQHQNISTETIIVDTEKDSIKLTNFNVAVHVGSEDLFGARDDILGVSSTVYEFITRRGDYDQRGFKNIQARNWIQHPEVVVDAPGPQFHALIKEWQDRRASGPQILSYKAAPEHIEWPVMTEPEPISRSYIMQDGSTRSKSIVTYCERRIDALANGREVLNWERPPQSKLAKGERVLATGKRVEQRELSATNGTHEEEKKEAPAMCPMGMMKMQFGGYSMDDMDELLKLCPFSGRKA</sequence>
<evidence type="ECO:0000256" key="1">
    <source>
        <dbReference type="SAM" id="MobiDB-lite"/>
    </source>
</evidence>
<organism evidence="2 3">
    <name type="scientific">Bionectria ochroleuca</name>
    <name type="common">Gliocladium roseum</name>
    <dbReference type="NCBI Taxonomy" id="29856"/>
    <lineage>
        <taxon>Eukaryota</taxon>
        <taxon>Fungi</taxon>
        <taxon>Dikarya</taxon>
        <taxon>Ascomycota</taxon>
        <taxon>Pezizomycotina</taxon>
        <taxon>Sordariomycetes</taxon>
        <taxon>Hypocreomycetidae</taxon>
        <taxon>Hypocreales</taxon>
        <taxon>Bionectriaceae</taxon>
        <taxon>Clonostachys</taxon>
    </lineage>
</organism>
<proteinExistence type="predicted"/>
<dbReference type="AlphaFoldDB" id="A0A8H7KFQ5"/>
<reference evidence="2" key="1">
    <citation type="submission" date="2020-10" db="EMBL/GenBank/DDBJ databases">
        <title>High-Quality Genome Resource of Clonostachys rosea strain S41 by Oxford Nanopore Long-Read Sequencing.</title>
        <authorList>
            <person name="Wang H."/>
        </authorList>
    </citation>
    <scope>NUCLEOTIDE SEQUENCE</scope>
    <source>
        <strain evidence="2">S41</strain>
    </source>
</reference>
<dbReference type="InterPro" id="IPR011009">
    <property type="entry name" value="Kinase-like_dom_sf"/>
</dbReference>
<evidence type="ECO:0008006" key="4">
    <source>
        <dbReference type="Google" id="ProtNLM"/>
    </source>
</evidence>
<gene>
    <name evidence="2" type="ORF">IM811_017902</name>
</gene>
<name>A0A8H7KFQ5_BIOOC</name>
<dbReference type="Proteomes" id="UP000616885">
    <property type="component" value="Unassembled WGS sequence"/>
</dbReference>
<dbReference type="EMBL" id="JADCTT010000009">
    <property type="protein sequence ID" value="KAF9748397.1"/>
    <property type="molecule type" value="Genomic_DNA"/>
</dbReference>
<dbReference type="Gene3D" id="1.10.510.10">
    <property type="entry name" value="Transferase(Phosphotransferase) domain 1"/>
    <property type="match status" value="1"/>
</dbReference>
<protein>
    <recommendedName>
        <fullName evidence="4">Protein kinase domain-containing protein</fullName>
    </recommendedName>
</protein>